<dbReference type="SUPFAM" id="SSF56436">
    <property type="entry name" value="C-type lectin-like"/>
    <property type="match status" value="1"/>
</dbReference>
<organism evidence="1 2">
    <name type="scientific">Dreissena polymorpha</name>
    <name type="common">Zebra mussel</name>
    <name type="synonym">Mytilus polymorpha</name>
    <dbReference type="NCBI Taxonomy" id="45954"/>
    <lineage>
        <taxon>Eukaryota</taxon>
        <taxon>Metazoa</taxon>
        <taxon>Spiralia</taxon>
        <taxon>Lophotrochozoa</taxon>
        <taxon>Mollusca</taxon>
        <taxon>Bivalvia</taxon>
        <taxon>Autobranchia</taxon>
        <taxon>Heteroconchia</taxon>
        <taxon>Euheterodonta</taxon>
        <taxon>Imparidentia</taxon>
        <taxon>Neoheterodontei</taxon>
        <taxon>Myida</taxon>
        <taxon>Dreissenoidea</taxon>
        <taxon>Dreissenidae</taxon>
        <taxon>Dreissena</taxon>
    </lineage>
</organism>
<gene>
    <name evidence="1" type="ORF">DPMN_114994</name>
</gene>
<keyword evidence="2" id="KW-1185">Reference proteome</keyword>
<evidence type="ECO:0008006" key="3">
    <source>
        <dbReference type="Google" id="ProtNLM"/>
    </source>
</evidence>
<dbReference type="Gene3D" id="3.10.100.10">
    <property type="entry name" value="Mannose-Binding Protein A, subunit A"/>
    <property type="match status" value="1"/>
</dbReference>
<proteinExistence type="predicted"/>
<evidence type="ECO:0000313" key="1">
    <source>
        <dbReference type="EMBL" id="KAH3841528.1"/>
    </source>
</evidence>
<accession>A0A9D4QSJ1</accession>
<dbReference type="InterPro" id="IPR016186">
    <property type="entry name" value="C-type_lectin-like/link_sf"/>
</dbReference>
<dbReference type="InterPro" id="IPR016187">
    <property type="entry name" value="CTDL_fold"/>
</dbReference>
<comment type="caution">
    <text evidence="1">The sequence shown here is derived from an EMBL/GenBank/DDBJ whole genome shotgun (WGS) entry which is preliminary data.</text>
</comment>
<name>A0A9D4QSJ1_DREPO</name>
<dbReference type="Proteomes" id="UP000828390">
    <property type="component" value="Unassembled WGS sequence"/>
</dbReference>
<dbReference type="CDD" id="cd00037">
    <property type="entry name" value="CLECT"/>
    <property type="match status" value="1"/>
</dbReference>
<dbReference type="EMBL" id="JAIWYP010000004">
    <property type="protein sequence ID" value="KAH3841528.1"/>
    <property type="molecule type" value="Genomic_DNA"/>
</dbReference>
<sequence>MITCEILNKNVNSLLLEAYQLCFIDISDVLSPQCGTGWSYSSSDNNCYQVVLNRPKTWSAARADCIQQGGDLLSVPGRLEQNFVQGGVTGLLILRYLTASGFICMPYVNQFVCST</sequence>
<reference evidence="1" key="1">
    <citation type="journal article" date="2019" name="bioRxiv">
        <title>The Genome of the Zebra Mussel, Dreissena polymorpha: A Resource for Invasive Species Research.</title>
        <authorList>
            <person name="McCartney M.A."/>
            <person name="Auch B."/>
            <person name="Kono T."/>
            <person name="Mallez S."/>
            <person name="Zhang Y."/>
            <person name="Obille A."/>
            <person name="Becker A."/>
            <person name="Abrahante J.E."/>
            <person name="Garbe J."/>
            <person name="Badalamenti J.P."/>
            <person name="Herman A."/>
            <person name="Mangelson H."/>
            <person name="Liachko I."/>
            <person name="Sullivan S."/>
            <person name="Sone E.D."/>
            <person name="Koren S."/>
            <person name="Silverstein K.A.T."/>
            <person name="Beckman K.B."/>
            <person name="Gohl D.M."/>
        </authorList>
    </citation>
    <scope>NUCLEOTIDE SEQUENCE</scope>
    <source>
        <strain evidence="1">Duluth1</strain>
        <tissue evidence="1">Whole animal</tissue>
    </source>
</reference>
<protein>
    <recommendedName>
        <fullName evidence="3">C-type lectin domain-containing protein</fullName>
    </recommendedName>
</protein>
<evidence type="ECO:0000313" key="2">
    <source>
        <dbReference type="Proteomes" id="UP000828390"/>
    </source>
</evidence>
<reference evidence="1" key="2">
    <citation type="submission" date="2020-11" db="EMBL/GenBank/DDBJ databases">
        <authorList>
            <person name="McCartney M.A."/>
            <person name="Auch B."/>
            <person name="Kono T."/>
            <person name="Mallez S."/>
            <person name="Becker A."/>
            <person name="Gohl D.M."/>
            <person name="Silverstein K.A.T."/>
            <person name="Koren S."/>
            <person name="Bechman K.B."/>
            <person name="Herman A."/>
            <person name="Abrahante J.E."/>
            <person name="Garbe J."/>
        </authorList>
    </citation>
    <scope>NUCLEOTIDE SEQUENCE</scope>
    <source>
        <strain evidence="1">Duluth1</strain>
        <tissue evidence="1">Whole animal</tissue>
    </source>
</reference>
<dbReference type="AlphaFoldDB" id="A0A9D4QSJ1"/>